<organism evidence="3 4">
    <name type="scientific">Algimonas ampicilliniresistens</name>
    <dbReference type="NCBI Taxonomy" id="1298735"/>
    <lineage>
        <taxon>Bacteria</taxon>
        <taxon>Pseudomonadati</taxon>
        <taxon>Pseudomonadota</taxon>
        <taxon>Alphaproteobacteria</taxon>
        <taxon>Maricaulales</taxon>
        <taxon>Robiginitomaculaceae</taxon>
        <taxon>Algimonas</taxon>
    </lineage>
</organism>
<gene>
    <name evidence="3" type="ORF">GCM10007853_22890</name>
</gene>
<feature type="domain" description="DSBA-like thioredoxin" evidence="2">
    <location>
        <begin position="3"/>
        <end position="187"/>
    </location>
</feature>
<evidence type="ECO:0000259" key="2">
    <source>
        <dbReference type="Pfam" id="PF01323"/>
    </source>
</evidence>
<dbReference type="PIRSF" id="PIRSF006386">
    <property type="entry name" value="HCCAis_GSTk"/>
    <property type="match status" value="1"/>
</dbReference>
<dbReference type="PANTHER" id="PTHR42943">
    <property type="entry name" value="GLUTATHIONE S-TRANSFERASE KAPPA"/>
    <property type="match status" value="1"/>
</dbReference>
<dbReference type="Proteomes" id="UP001161391">
    <property type="component" value="Unassembled WGS sequence"/>
</dbReference>
<dbReference type="InterPro" id="IPR014440">
    <property type="entry name" value="HCCAis_GSTk"/>
</dbReference>
<protein>
    <recommendedName>
        <fullName evidence="1">2-hydroxychromene-2-carboxylate isomerase</fullName>
        <ecNumber evidence="1">5.99.1.4</ecNumber>
    </recommendedName>
</protein>
<evidence type="ECO:0000313" key="3">
    <source>
        <dbReference type="EMBL" id="GLQ24415.1"/>
    </source>
</evidence>
<comment type="similarity">
    <text evidence="1">Belongs to the GST superfamily. NadH family.</text>
</comment>
<evidence type="ECO:0000313" key="4">
    <source>
        <dbReference type="Proteomes" id="UP001161391"/>
    </source>
</evidence>
<sequence>MKTIEFYYDFGSPNVYLAWKALSQVDGLTLDLKPALIGGIFKGTNNQPPWQAFAGVPAKMHYMMAEIRRFATMYGLSDFKMNPHFPVNTLLAMRTAMVAHADGVEDRFFPAVQIAMWETGQDVSQMDVLAGVLNDAGLPGTDMVARTQGPEIKQALMDATQAAIDRGLFGLPTWFDQADMYFGKDNCWMFGAQPTNR</sequence>
<dbReference type="Gene3D" id="3.40.30.10">
    <property type="entry name" value="Glutaredoxin"/>
    <property type="match status" value="1"/>
</dbReference>
<reference evidence="3" key="2">
    <citation type="submission" date="2023-01" db="EMBL/GenBank/DDBJ databases">
        <title>Draft genome sequence of Algimonas ampicilliniresistens strain NBRC 108219.</title>
        <authorList>
            <person name="Sun Q."/>
            <person name="Mori K."/>
        </authorList>
    </citation>
    <scope>NUCLEOTIDE SEQUENCE</scope>
    <source>
        <strain evidence="3">NBRC 108219</strain>
    </source>
</reference>
<dbReference type="InterPro" id="IPR001853">
    <property type="entry name" value="DSBA-like_thioredoxin_dom"/>
</dbReference>
<comment type="catalytic activity">
    <reaction evidence="1">
        <text>2-hydroxychromene-2-carboxylate = (3E)-4-(2-hydroxyphenyl)-2-oxobut-3-enoate</text>
        <dbReference type="Rhea" id="RHEA:27401"/>
        <dbReference type="ChEBI" id="CHEBI:59350"/>
        <dbReference type="ChEBI" id="CHEBI:59353"/>
        <dbReference type="EC" id="5.99.1.4"/>
    </reaction>
</comment>
<dbReference type="SUPFAM" id="SSF52833">
    <property type="entry name" value="Thioredoxin-like"/>
    <property type="match status" value="1"/>
</dbReference>
<reference evidence="3" key="1">
    <citation type="journal article" date="2014" name="Int. J. Syst. Evol. Microbiol.">
        <title>Complete genome of a new Firmicutes species belonging to the dominant human colonic microbiota ('Ruminococcus bicirculans') reveals two chromosomes and a selective capacity to utilize plant glucans.</title>
        <authorList>
            <consortium name="NISC Comparative Sequencing Program"/>
            <person name="Wegmann U."/>
            <person name="Louis P."/>
            <person name="Goesmann A."/>
            <person name="Henrissat B."/>
            <person name="Duncan S.H."/>
            <person name="Flint H.J."/>
        </authorList>
    </citation>
    <scope>NUCLEOTIDE SEQUENCE</scope>
    <source>
        <strain evidence="3">NBRC 108219</strain>
    </source>
</reference>
<comment type="caution">
    <text evidence="3">The sequence shown here is derived from an EMBL/GenBank/DDBJ whole genome shotgun (WGS) entry which is preliminary data.</text>
</comment>
<dbReference type="EC" id="5.99.1.4" evidence="1"/>
<dbReference type="CDD" id="cd03022">
    <property type="entry name" value="DsbA_HCCA_Iso"/>
    <property type="match status" value="1"/>
</dbReference>
<evidence type="ECO:0000256" key="1">
    <source>
        <dbReference type="PIRNR" id="PIRNR006386"/>
    </source>
</evidence>
<accession>A0ABQ5VBJ6</accession>
<dbReference type="EMBL" id="BSNK01000002">
    <property type="protein sequence ID" value="GLQ24415.1"/>
    <property type="molecule type" value="Genomic_DNA"/>
</dbReference>
<dbReference type="PANTHER" id="PTHR42943:SF2">
    <property type="entry name" value="GLUTATHIONE S-TRANSFERASE KAPPA 1"/>
    <property type="match status" value="1"/>
</dbReference>
<keyword evidence="1 3" id="KW-0413">Isomerase</keyword>
<proteinExistence type="inferred from homology"/>
<dbReference type="GO" id="GO:0016853">
    <property type="term" value="F:isomerase activity"/>
    <property type="evidence" value="ECO:0007669"/>
    <property type="project" value="UniProtKB-KW"/>
</dbReference>
<name>A0ABQ5VBJ6_9PROT</name>
<dbReference type="InterPro" id="IPR044087">
    <property type="entry name" value="NahD-like"/>
</dbReference>
<dbReference type="InterPro" id="IPR051924">
    <property type="entry name" value="GST_Kappa/NadH"/>
</dbReference>
<dbReference type="InterPro" id="IPR036249">
    <property type="entry name" value="Thioredoxin-like_sf"/>
</dbReference>
<dbReference type="Pfam" id="PF01323">
    <property type="entry name" value="DSBA"/>
    <property type="match status" value="1"/>
</dbReference>
<dbReference type="RefSeq" id="WP_284390790.1">
    <property type="nucleotide sequence ID" value="NZ_BSNK01000002.1"/>
</dbReference>
<keyword evidence="4" id="KW-1185">Reference proteome</keyword>